<evidence type="ECO:0000256" key="7">
    <source>
        <dbReference type="ARBA" id="ARBA00022737"/>
    </source>
</evidence>
<organism evidence="11 12">
    <name type="scientific">Aliidongia dinghuensis</name>
    <dbReference type="NCBI Taxonomy" id="1867774"/>
    <lineage>
        <taxon>Bacteria</taxon>
        <taxon>Pseudomonadati</taxon>
        <taxon>Pseudomonadota</taxon>
        <taxon>Alphaproteobacteria</taxon>
        <taxon>Rhodospirillales</taxon>
        <taxon>Dongiaceae</taxon>
        <taxon>Aliidongia</taxon>
    </lineage>
</organism>
<dbReference type="InterPro" id="IPR045304">
    <property type="entry name" value="LbH_SAT"/>
</dbReference>
<dbReference type="GO" id="GO:0009001">
    <property type="term" value="F:serine O-acetyltransferase activity"/>
    <property type="evidence" value="ECO:0007669"/>
    <property type="project" value="UniProtKB-EC"/>
</dbReference>
<dbReference type="InterPro" id="IPR018357">
    <property type="entry name" value="Hexapep_transf_CS"/>
</dbReference>
<evidence type="ECO:0000313" key="12">
    <source>
        <dbReference type="Proteomes" id="UP000646365"/>
    </source>
</evidence>
<dbReference type="AlphaFoldDB" id="A0A8J3E691"/>
<comment type="caution">
    <text evidence="11">The sequence shown here is derived from an EMBL/GenBank/DDBJ whole genome shotgun (WGS) entry which is preliminary data.</text>
</comment>
<evidence type="ECO:0000256" key="5">
    <source>
        <dbReference type="ARBA" id="ARBA00022605"/>
    </source>
</evidence>
<reference evidence="11" key="1">
    <citation type="journal article" date="2014" name="Int. J. Syst. Evol. Microbiol.">
        <title>Complete genome sequence of Corynebacterium casei LMG S-19264T (=DSM 44701T), isolated from a smear-ripened cheese.</title>
        <authorList>
            <consortium name="US DOE Joint Genome Institute (JGI-PGF)"/>
            <person name="Walter F."/>
            <person name="Albersmeier A."/>
            <person name="Kalinowski J."/>
            <person name="Ruckert C."/>
        </authorList>
    </citation>
    <scope>NUCLEOTIDE SEQUENCE</scope>
    <source>
        <strain evidence="11">CGMCC 1.15725</strain>
    </source>
</reference>
<dbReference type="UniPathway" id="UPA00136">
    <property type="reaction ID" value="UER00199"/>
</dbReference>
<evidence type="ECO:0000256" key="9">
    <source>
        <dbReference type="ARBA" id="ARBA00049486"/>
    </source>
</evidence>
<dbReference type="Gene3D" id="2.160.10.10">
    <property type="entry name" value="Hexapeptide repeat proteins"/>
    <property type="match status" value="1"/>
</dbReference>
<keyword evidence="7" id="KW-0677">Repeat</keyword>
<dbReference type="CDD" id="cd03354">
    <property type="entry name" value="LbH_SAT"/>
    <property type="match status" value="1"/>
</dbReference>
<dbReference type="Proteomes" id="UP000646365">
    <property type="component" value="Unassembled WGS sequence"/>
</dbReference>
<keyword evidence="6" id="KW-0808">Transferase</keyword>
<sequence>MEARALFAREPALRPILAIAPEELSSDAELFATVLSSSLADSAARQAAGTTALAVFRSDGDAFEAARADVEATARKNFEPGGPIATLLFSRGIHALLAHRVAHSLWSAGRTDLALALKTVFGRAFTTDIHPAARFGRGIWLDHGLGFVVGETTIIEDDVAIWHGVTLGSTLKDDGPERHPRIRRGATIGAGAIILGGIEIGAGSVIAAGSVVLSSVEPGTTVAGVPAKRKVRSSGSFAGF</sequence>
<dbReference type="EMBL" id="BMJQ01000018">
    <property type="protein sequence ID" value="GGF42294.1"/>
    <property type="molecule type" value="Genomic_DNA"/>
</dbReference>
<dbReference type="InterPro" id="IPR042122">
    <property type="entry name" value="Ser_AcTrfase_N_sf"/>
</dbReference>
<evidence type="ECO:0000256" key="2">
    <source>
        <dbReference type="ARBA" id="ARBA00007274"/>
    </source>
</evidence>
<dbReference type="Pfam" id="PF06426">
    <property type="entry name" value="SATase_N"/>
    <property type="match status" value="1"/>
</dbReference>
<dbReference type="EC" id="2.3.1.30" evidence="3"/>
<evidence type="ECO:0000256" key="4">
    <source>
        <dbReference type="ARBA" id="ARBA00018522"/>
    </source>
</evidence>
<dbReference type="SUPFAM" id="SSF51161">
    <property type="entry name" value="Trimeric LpxA-like enzymes"/>
    <property type="match status" value="1"/>
</dbReference>
<evidence type="ECO:0000256" key="1">
    <source>
        <dbReference type="ARBA" id="ARBA00004876"/>
    </source>
</evidence>
<dbReference type="InterPro" id="IPR010493">
    <property type="entry name" value="Ser_AcTrfase_N"/>
</dbReference>
<name>A0A8J3E691_9PROT</name>
<dbReference type="GO" id="GO:0005737">
    <property type="term" value="C:cytoplasm"/>
    <property type="evidence" value="ECO:0007669"/>
    <property type="project" value="InterPro"/>
</dbReference>
<dbReference type="InterPro" id="IPR011004">
    <property type="entry name" value="Trimer_LpxA-like_sf"/>
</dbReference>
<protein>
    <recommendedName>
        <fullName evidence="4">Serine acetyltransferase</fullName>
        <ecNumber evidence="3">2.3.1.30</ecNumber>
    </recommendedName>
</protein>
<keyword evidence="12" id="KW-1185">Reference proteome</keyword>
<comment type="catalytic activity">
    <reaction evidence="9">
        <text>L-serine + acetyl-CoA = O-acetyl-L-serine + CoA</text>
        <dbReference type="Rhea" id="RHEA:24560"/>
        <dbReference type="ChEBI" id="CHEBI:33384"/>
        <dbReference type="ChEBI" id="CHEBI:57287"/>
        <dbReference type="ChEBI" id="CHEBI:57288"/>
        <dbReference type="ChEBI" id="CHEBI:58340"/>
        <dbReference type="EC" id="2.3.1.30"/>
    </reaction>
</comment>
<evidence type="ECO:0000256" key="3">
    <source>
        <dbReference type="ARBA" id="ARBA00013266"/>
    </source>
</evidence>
<comment type="similarity">
    <text evidence="2">Belongs to the transferase hexapeptide repeat family.</text>
</comment>
<dbReference type="RefSeq" id="WP_189051460.1">
    <property type="nucleotide sequence ID" value="NZ_BMJQ01000018.1"/>
</dbReference>
<dbReference type="SMART" id="SM00971">
    <property type="entry name" value="SATase_N"/>
    <property type="match status" value="1"/>
</dbReference>
<evidence type="ECO:0000256" key="6">
    <source>
        <dbReference type="ARBA" id="ARBA00022679"/>
    </source>
</evidence>
<dbReference type="Gene3D" id="1.10.3130.10">
    <property type="entry name" value="serine acetyltransferase, domain 1"/>
    <property type="match status" value="1"/>
</dbReference>
<dbReference type="PROSITE" id="PS00101">
    <property type="entry name" value="HEXAPEP_TRANSFERASES"/>
    <property type="match status" value="1"/>
</dbReference>
<dbReference type="PANTHER" id="PTHR42811">
    <property type="entry name" value="SERINE ACETYLTRANSFERASE"/>
    <property type="match status" value="1"/>
</dbReference>
<dbReference type="InterPro" id="IPR001451">
    <property type="entry name" value="Hexapep"/>
</dbReference>
<feature type="domain" description="Serine acetyltransferase N-terminal" evidence="10">
    <location>
        <begin position="2"/>
        <end position="98"/>
    </location>
</feature>
<evidence type="ECO:0000259" key="10">
    <source>
        <dbReference type="SMART" id="SM00971"/>
    </source>
</evidence>
<reference evidence="11" key="2">
    <citation type="submission" date="2020-09" db="EMBL/GenBank/DDBJ databases">
        <authorList>
            <person name="Sun Q."/>
            <person name="Zhou Y."/>
        </authorList>
    </citation>
    <scope>NUCLEOTIDE SEQUENCE</scope>
    <source>
        <strain evidence="11">CGMCC 1.15725</strain>
    </source>
</reference>
<evidence type="ECO:0000313" key="11">
    <source>
        <dbReference type="EMBL" id="GGF42294.1"/>
    </source>
</evidence>
<accession>A0A8J3E691</accession>
<keyword evidence="8" id="KW-0012">Acyltransferase</keyword>
<dbReference type="Pfam" id="PF00132">
    <property type="entry name" value="Hexapep"/>
    <property type="match status" value="1"/>
</dbReference>
<dbReference type="GO" id="GO:0006535">
    <property type="term" value="P:cysteine biosynthetic process from serine"/>
    <property type="evidence" value="ECO:0007669"/>
    <property type="project" value="InterPro"/>
</dbReference>
<comment type="pathway">
    <text evidence="1">Amino-acid biosynthesis; L-cysteine biosynthesis; L-cysteine from L-serine: step 1/2.</text>
</comment>
<keyword evidence="5" id="KW-0028">Amino-acid biosynthesis</keyword>
<gene>
    <name evidence="11" type="ORF">GCM10011611_55910</name>
</gene>
<evidence type="ECO:0000256" key="8">
    <source>
        <dbReference type="ARBA" id="ARBA00023315"/>
    </source>
</evidence>
<proteinExistence type="inferred from homology"/>